<sequence length="334" mass="37894">MNRSSAPQPVTQHSEGIEATQDCAQKNCLEYLSDSEKRSVSACARRVRTKDHYKGPIRQNECKFLPSSGRGPGPVALVSARGSGNTWTRGLLEKATGICTGFISCDTAMRAHGYVGENVKSGKVLVVKTHSVVPKWQGEKNSHAKPDDARYTSAVLILRNPAESAIAEWNRRSAEKVLGKHNFSIARERHTYTIPKEFFEGKGWDSFLHKYMRDWSTRLHQWVINQDNHPVHILHYEDLKQDTVGEIAKTLHFLNVSYDSDILRSKLSVDYSEFQRPHDSEDFEHYSLEQKEFLRSVLLEAKEAAERASKANLLQLDKYICLLSSTFTLTQTKV</sequence>
<dbReference type="GO" id="GO:0008146">
    <property type="term" value="F:sulfotransferase activity"/>
    <property type="evidence" value="ECO:0007669"/>
    <property type="project" value="InterPro"/>
</dbReference>
<evidence type="ECO:0000313" key="3">
    <source>
        <dbReference type="EMBL" id="CAI8034187.1"/>
    </source>
</evidence>
<feature type="domain" description="Sulfotransferase" evidence="2">
    <location>
        <begin position="154"/>
        <end position="296"/>
    </location>
</feature>
<dbReference type="InterPro" id="IPR000863">
    <property type="entry name" value="Sulfotransferase_dom"/>
</dbReference>
<proteinExistence type="inferred from homology"/>
<gene>
    <name evidence="3" type="ORF">GBAR_LOCUS19278</name>
</gene>
<keyword evidence="4" id="KW-1185">Reference proteome</keyword>
<dbReference type="SUPFAM" id="SSF52540">
    <property type="entry name" value="P-loop containing nucleoside triphosphate hydrolases"/>
    <property type="match status" value="1"/>
</dbReference>
<reference evidence="3" key="1">
    <citation type="submission" date="2023-03" db="EMBL/GenBank/DDBJ databases">
        <authorList>
            <person name="Steffen K."/>
            <person name="Cardenas P."/>
        </authorList>
    </citation>
    <scope>NUCLEOTIDE SEQUENCE</scope>
</reference>
<dbReference type="InterPro" id="IPR027417">
    <property type="entry name" value="P-loop_NTPase"/>
</dbReference>
<feature type="non-terminal residue" evidence="3">
    <location>
        <position position="1"/>
    </location>
</feature>
<dbReference type="Gene3D" id="3.40.50.300">
    <property type="entry name" value="P-loop containing nucleotide triphosphate hydrolases"/>
    <property type="match status" value="1"/>
</dbReference>
<evidence type="ECO:0000259" key="2">
    <source>
        <dbReference type="Pfam" id="PF00685"/>
    </source>
</evidence>
<dbReference type="EMBL" id="CASHTH010002716">
    <property type="protein sequence ID" value="CAI8034187.1"/>
    <property type="molecule type" value="Genomic_DNA"/>
</dbReference>
<organism evidence="3 4">
    <name type="scientific">Geodia barretti</name>
    <name type="common">Barrett's horny sponge</name>
    <dbReference type="NCBI Taxonomy" id="519541"/>
    <lineage>
        <taxon>Eukaryota</taxon>
        <taxon>Metazoa</taxon>
        <taxon>Porifera</taxon>
        <taxon>Demospongiae</taxon>
        <taxon>Heteroscleromorpha</taxon>
        <taxon>Tetractinellida</taxon>
        <taxon>Astrophorina</taxon>
        <taxon>Geodiidae</taxon>
        <taxon>Geodia</taxon>
    </lineage>
</organism>
<protein>
    <submittedName>
        <fullName evidence="3">WSCD family member AGAP003962</fullName>
    </submittedName>
</protein>
<dbReference type="AlphaFoldDB" id="A0AA35SRZ0"/>
<dbReference type="Pfam" id="PF00685">
    <property type="entry name" value="Sulfotransfer_1"/>
    <property type="match status" value="1"/>
</dbReference>
<dbReference type="PANTHER" id="PTHR45964">
    <property type="entry name" value="WSCD FAMILY MEMBER CG9164"/>
    <property type="match status" value="1"/>
</dbReference>
<dbReference type="PANTHER" id="PTHR45964:SF5">
    <property type="entry name" value="WSCD FAMILY MEMBER CG9164"/>
    <property type="match status" value="1"/>
</dbReference>
<name>A0AA35SRZ0_GEOBA</name>
<comment type="caution">
    <text evidence="3">The sequence shown here is derived from an EMBL/GenBank/DDBJ whole genome shotgun (WGS) entry which is preliminary data.</text>
</comment>
<evidence type="ECO:0000313" key="4">
    <source>
        <dbReference type="Proteomes" id="UP001174909"/>
    </source>
</evidence>
<evidence type="ECO:0000256" key="1">
    <source>
        <dbReference type="ARBA" id="ARBA00010236"/>
    </source>
</evidence>
<accession>A0AA35SRZ0</accession>
<dbReference type="Proteomes" id="UP001174909">
    <property type="component" value="Unassembled WGS sequence"/>
</dbReference>
<comment type="similarity">
    <text evidence="1">Belongs to the WSCD family.</text>
</comment>
<dbReference type="InterPro" id="IPR051589">
    <property type="entry name" value="Sialate-O-sulfotransferase"/>
</dbReference>